<reference evidence="2 3" key="1">
    <citation type="submission" date="2018-02" db="EMBL/GenBank/DDBJ databases">
        <title>The genomes of Aspergillus section Nigri reveals drivers in fungal speciation.</title>
        <authorList>
            <consortium name="DOE Joint Genome Institute"/>
            <person name="Vesth T.C."/>
            <person name="Nybo J."/>
            <person name="Theobald S."/>
            <person name="Brandl J."/>
            <person name="Frisvad J.C."/>
            <person name="Nielsen K.F."/>
            <person name="Lyhne E.K."/>
            <person name="Kogle M.E."/>
            <person name="Kuo A."/>
            <person name="Riley R."/>
            <person name="Clum A."/>
            <person name="Nolan M."/>
            <person name="Lipzen A."/>
            <person name="Salamov A."/>
            <person name="Henrissat B."/>
            <person name="Wiebenga A."/>
            <person name="De vries R.P."/>
            <person name="Grigoriev I.V."/>
            <person name="Mortensen U.H."/>
            <person name="Andersen M.R."/>
            <person name="Baker S.E."/>
        </authorList>
    </citation>
    <scope>NUCLEOTIDE SEQUENCE [LARGE SCALE GENOMIC DNA]</scope>
    <source>
        <strain evidence="2 3">CBS 121593</strain>
    </source>
</reference>
<dbReference type="RefSeq" id="XP_025576743.1">
    <property type="nucleotide sequence ID" value="XM_025715214.1"/>
</dbReference>
<protein>
    <submittedName>
        <fullName evidence="2">Uncharacterized protein</fullName>
    </submittedName>
</protein>
<dbReference type="Proteomes" id="UP000249402">
    <property type="component" value="Unassembled WGS sequence"/>
</dbReference>
<gene>
    <name evidence="2" type="ORF">BO80DRAFT_34294</name>
</gene>
<sequence length="271" mass="29386">MVNWKLPESTDRLIAALIAAHPGLKIDYQTMAIYFGHGATYDTMHGRLRRCHILAEELQKETQERGGLPDLPKGRKFAISTTSTPRTPRGPRNGIQKASSSSSRAKPFFRTSSSLVTPTRSGPTARNPGSAMEVILIDDEFVDVIKTGPQSVLPIADTSSEEDIEIIHHSAPASAPTPAPRINKAESLFHQPPTSFLPYTGFNNVNGYGGEPEQAEIVKVIPSANEPERTETVAPIPIPSNTLSNDPFSTSLGGFFDNPEYDMDDIYGGVA</sequence>
<evidence type="ECO:0000313" key="2">
    <source>
        <dbReference type="EMBL" id="RAL02416.1"/>
    </source>
</evidence>
<name>A0A395H3U6_9EURO</name>
<feature type="region of interest" description="Disordered" evidence="1">
    <location>
        <begin position="61"/>
        <end position="128"/>
    </location>
</feature>
<evidence type="ECO:0000313" key="3">
    <source>
        <dbReference type="Proteomes" id="UP000249402"/>
    </source>
</evidence>
<accession>A0A395H3U6</accession>
<keyword evidence="3" id="KW-1185">Reference proteome</keyword>
<dbReference type="STRING" id="1448316.A0A395H3U6"/>
<evidence type="ECO:0000256" key="1">
    <source>
        <dbReference type="SAM" id="MobiDB-lite"/>
    </source>
</evidence>
<dbReference type="OrthoDB" id="4828117at2759"/>
<feature type="compositionally biased region" description="Polar residues" evidence="1">
    <location>
        <begin position="96"/>
        <end position="124"/>
    </location>
</feature>
<dbReference type="GeneID" id="37220079"/>
<organism evidence="2 3">
    <name type="scientific">Aspergillus ibericus CBS 121593</name>
    <dbReference type="NCBI Taxonomy" id="1448316"/>
    <lineage>
        <taxon>Eukaryota</taxon>
        <taxon>Fungi</taxon>
        <taxon>Dikarya</taxon>
        <taxon>Ascomycota</taxon>
        <taxon>Pezizomycotina</taxon>
        <taxon>Eurotiomycetes</taxon>
        <taxon>Eurotiomycetidae</taxon>
        <taxon>Eurotiales</taxon>
        <taxon>Aspergillaceae</taxon>
        <taxon>Aspergillus</taxon>
        <taxon>Aspergillus subgen. Circumdati</taxon>
    </lineage>
</organism>
<proteinExistence type="predicted"/>
<dbReference type="EMBL" id="KZ824431">
    <property type="protein sequence ID" value="RAL02416.1"/>
    <property type="molecule type" value="Genomic_DNA"/>
</dbReference>
<dbReference type="AlphaFoldDB" id="A0A395H3U6"/>
<dbReference type="VEuPathDB" id="FungiDB:BO80DRAFT_34294"/>